<keyword evidence="2" id="KW-1185">Reference proteome</keyword>
<sequence>MKIAGIYYTFCNAPETFCSCIDYSNFHFCLNLFFFCFCRLNQEAERECLEFEYGFKQAVAKGLRLLVGLIKNRFSLKSLKKLYWLGQKIWISLKKVRLFNPVPSRFYF</sequence>
<dbReference type="Proteomes" id="UP001152484">
    <property type="component" value="Unassembled WGS sequence"/>
</dbReference>
<organism evidence="1 2">
    <name type="scientific">Cuscuta europaea</name>
    <name type="common">European dodder</name>
    <dbReference type="NCBI Taxonomy" id="41803"/>
    <lineage>
        <taxon>Eukaryota</taxon>
        <taxon>Viridiplantae</taxon>
        <taxon>Streptophyta</taxon>
        <taxon>Embryophyta</taxon>
        <taxon>Tracheophyta</taxon>
        <taxon>Spermatophyta</taxon>
        <taxon>Magnoliopsida</taxon>
        <taxon>eudicotyledons</taxon>
        <taxon>Gunneridae</taxon>
        <taxon>Pentapetalae</taxon>
        <taxon>asterids</taxon>
        <taxon>lamiids</taxon>
        <taxon>Solanales</taxon>
        <taxon>Convolvulaceae</taxon>
        <taxon>Cuscuteae</taxon>
        <taxon>Cuscuta</taxon>
        <taxon>Cuscuta subgen. Cuscuta</taxon>
    </lineage>
</organism>
<comment type="caution">
    <text evidence="1">The sequence shown here is derived from an EMBL/GenBank/DDBJ whole genome shotgun (WGS) entry which is preliminary data.</text>
</comment>
<name>A0A9P1EMK9_CUSEU</name>
<proteinExistence type="predicted"/>
<accession>A0A9P1EMK9</accession>
<evidence type="ECO:0000313" key="2">
    <source>
        <dbReference type="Proteomes" id="UP001152484"/>
    </source>
</evidence>
<reference evidence="1" key="1">
    <citation type="submission" date="2022-07" db="EMBL/GenBank/DDBJ databases">
        <authorList>
            <person name="Macas J."/>
            <person name="Novak P."/>
            <person name="Neumann P."/>
        </authorList>
    </citation>
    <scope>NUCLEOTIDE SEQUENCE</scope>
</reference>
<gene>
    <name evidence="1" type="ORF">CEURO_LOCUS21794</name>
</gene>
<dbReference type="EMBL" id="CAMAPE010000075">
    <property type="protein sequence ID" value="CAH9118089.1"/>
    <property type="molecule type" value="Genomic_DNA"/>
</dbReference>
<evidence type="ECO:0000313" key="1">
    <source>
        <dbReference type="EMBL" id="CAH9118089.1"/>
    </source>
</evidence>
<protein>
    <submittedName>
        <fullName evidence="1">Uncharacterized protein</fullName>
    </submittedName>
</protein>
<dbReference type="AlphaFoldDB" id="A0A9P1EMK9"/>